<dbReference type="OrthoDB" id="8062037at2759"/>
<evidence type="ECO:0000259" key="4">
    <source>
        <dbReference type="PROSITE" id="PS50089"/>
    </source>
</evidence>
<keyword evidence="1" id="KW-0862">Zinc</keyword>
<evidence type="ECO:0000256" key="2">
    <source>
        <dbReference type="SAM" id="MobiDB-lite"/>
    </source>
</evidence>
<dbReference type="EMBL" id="JAKOGI010000032">
    <property type="protein sequence ID" value="KAJ8448094.1"/>
    <property type="molecule type" value="Genomic_DNA"/>
</dbReference>
<keyword evidence="1" id="KW-0863">Zinc-finger</keyword>
<organism evidence="5 6">
    <name type="scientific">Carnegiea gigantea</name>
    <dbReference type="NCBI Taxonomy" id="171969"/>
    <lineage>
        <taxon>Eukaryota</taxon>
        <taxon>Viridiplantae</taxon>
        <taxon>Streptophyta</taxon>
        <taxon>Embryophyta</taxon>
        <taxon>Tracheophyta</taxon>
        <taxon>Spermatophyta</taxon>
        <taxon>Magnoliopsida</taxon>
        <taxon>eudicotyledons</taxon>
        <taxon>Gunneridae</taxon>
        <taxon>Pentapetalae</taxon>
        <taxon>Caryophyllales</taxon>
        <taxon>Cactineae</taxon>
        <taxon>Cactaceae</taxon>
        <taxon>Cactoideae</taxon>
        <taxon>Echinocereeae</taxon>
        <taxon>Carnegiea</taxon>
    </lineage>
</organism>
<gene>
    <name evidence="5" type="ORF">Cgig2_031818</name>
</gene>
<feature type="compositionally biased region" description="Acidic residues" evidence="2">
    <location>
        <begin position="60"/>
        <end position="70"/>
    </location>
</feature>
<dbReference type="Proteomes" id="UP001153076">
    <property type="component" value="Unassembled WGS sequence"/>
</dbReference>
<keyword evidence="3" id="KW-0812">Transmembrane</keyword>
<sequence>MSPQSFIVMLLIMIIIPAVLYAFFFLIKCPRNPFDLLRRGRSPPEEDSGPQESKKPREQNDDDNDDDDNYVEMVVAGGSKSGKDTECPVCLSVFKEGEQLKQLKVCNHQFHQSCIDTWLSSHFNCPVCRAFVSHHHAKRSKERENQRARVLTTTRDGARDDLWQGLPGAAALVVIKWMRLSGPPP</sequence>
<keyword evidence="6" id="KW-1185">Reference proteome</keyword>
<keyword evidence="3" id="KW-0472">Membrane</keyword>
<dbReference type="Pfam" id="PF13639">
    <property type="entry name" value="zf-RING_2"/>
    <property type="match status" value="1"/>
</dbReference>
<dbReference type="PANTHER" id="PTHR45676">
    <property type="entry name" value="RING-H2 FINGER PROTEIN ATL51-RELATED"/>
    <property type="match status" value="1"/>
</dbReference>
<feature type="transmembrane region" description="Helical" evidence="3">
    <location>
        <begin position="6"/>
        <end position="27"/>
    </location>
</feature>
<proteinExistence type="predicted"/>
<name>A0A9Q1QNB0_9CARY</name>
<evidence type="ECO:0000256" key="1">
    <source>
        <dbReference type="PROSITE-ProRule" id="PRU00175"/>
    </source>
</evidence>
<comment type="caution">
    <text evidence="5">The sequence shown here is derived from an EMBL/GenBank/DDBJ whole genome shotgun (WGS) entry which is preliminary data.</text>
</comment>
<dbReference type="SUPFAM" id="SSF57850">
    <property type="entry name" value="RING/U-box"/>
    <property type="match status" value="1"/>
</dbReference>
<reference evidence="5" key="1">
    <citation type="submission" date="2022-04" db="EMBL/GenBank/DDBJ databases">
        <title>Carnegiea gigantea Genome sequencing and assembly v2.</title>
        <authorList>
            <person name="Copetti D."/>
            <person name="Sanderson M.J."/>
            <person name="Burquez A."/>
            <person name="Wojciechowski M.F."/>
        </authorList>
    </citation>
    <scope>NUCLEOTIDE SEQUENCE</scope>
    <source>
        <strain evidence="5">SGP5-SGP5p</strain>
        <tissue evidence="5">Aerial part</tissue>
    </source>
</reference>
<protein>
    <recommendedName>
        <fullName evidence="4">RING-type domain-containing protein</fullName>
    </recommendedName>
</protein>
<dbReference type="InterPro" id="IPR013083">
    <property type="entry name" value="Znf_RING/FYVE/PHD"/>
</dbReference>
<evidence type="ECO:0000256" key="3">
    <source>
        <dbReference type="SAM" id="Phobius"/>
    </source>
</evidence>
<evidence type="ECO:0000313" key="6">
    <source>
        <dbReference type="Proteomes" id="UP001153076"/>
    </source>
</evidence>
<dbReference type="AlphaFoldDB" id="A0A9Q1QNB0"/>
<keyword evidence="1" id="KW-0479">Metal-binding</keyword>
<dbReference type="PANTHER" id="PTHR45676:SF88">
    <property type="entry name" value="RING-H2 FINGER PROTEIN ATL33"/>
    <property type="match status" value="1"/>
</dbReference>
<feature type="domain" description="RING-type" evidence="4">
    <location>
        <begin position="87"/>
        <end position="129"/>
    </location>
</feature>
<accession>A0A9Q1QNB0</accession>
<evidence type="ECO:0000313" key="5">
    <source>
        <dbReference type="EMBL" id="KAJ8448094.1"/>
    </source>
</evidence>
<dbReference type="GO" id="GO:0008270">
    <property type="term" value="F:zinc ion binding"/>
    <property type="evidence" value="ECO:0007669"/>
    <property type="project" value="UniProtKB-KW"/>
</dbReference>
<dbReference type="GO" id="GO:0016567">
    <property type="term" value="P:protein ubiquitination"/>
    <property type="evidence" value="ECO:0007669"/>
    <property type="project" value="TreeGrafter"/>
</dbReference>
<feature type="region of interest" description="Disordered" evidence="2">
    <location>
        <begin position="38"/>
        <end position="70"/>
    </location>
</feature>
<dbReference type="Gene3D" id="3.30.40.10">
    <property type="entry name" value="Zinc/RING finger domain, C3HC4 (zinc finger)"/>
    <property type="match status" value="1"/>
</dbReference>
<dbReference type="InterPro" id="IPR001841">
    <property type="entry name" value="Znf_RING"/>
</dbReference>
<dbReference type="PROSITE" id="PS50089">
    <property type="entry name" value="ZF_RING_2"/>
    <property type="match status" value="1"/>
</dbReference>
<dbReference type="SMART" id="SM00184">
    <property type="entry name" value="RING"/>
    <property type="match status" value="1"/>
</dbReference>
<keyword evidence="3" id="KW-1133">Transmembrane helix</keyword>